<comment type="caution">
    <text evidence="1">The sequence shown here is derived from an EMBL/GenBank/DDBJ whole genome shotgun (WGS) entry which is preliminary data.</text>
</comment>
<dbReference type="EMBL" id="PKMF04000865">
    <property type="protein sequence ID" value="KAK7817717.1"/>
    <property type="molecule type" value="Genomic_DNA"/>
</dbReference>
<keyword evidence="2" id="KW-1185">Reference proteome</keyword>
<dbReference type="AlphaFoldDB" id="A0AAW0ITX1"/>
<organism evidence="1 2">
    <name type="scientific">Quercus suber</name>
    <name type="common">Cork oak</name>
    <dbReference type="NCBI Taxonomy" id="58331"/>
    <lineage>
        <taxon>Eukaryota</taxon>
        <taxon>Viridiplantae</taxon>
        <taxon>Streptophyta</taxon>
        <taxon>Embryophyta</taxon>
        <taxon>Tracheophyta</taxon>
        <taxon>Spermatophyta</taxon>
        <taxon>Magnoliopsida</taxon>
        <taxon>eudicotyledons</taxon>
        <taxon>Gunneridae</taxon>
        <taxon>Pentapetalae</taxon>
        <taxon>rosids</taxon>
        <taxon>fabids</taxon>
        <taxon>Fagales</taxon>
        <taxon>Fagaceae</taxon>
        <taxon>Quercus</taxon>
    </lineage>
</organism>
<accession>A0AAW0ITX1</accession>
<name>A0AAW0ITX1_QUESU</name>
<proteinExistence type="predicted"/>
<protein>
    <submittedName>
        <fullName evidence="1">Uncharacterized protein</fullName>
    </submittedName>
</protein>
<evidence type="ECO:0000313" key="2">
    <source>
        <dbReference type="Proteomes" id="UP000237347"/>
    </source>
</evidence>
<evidence type="ECO:0000313" key="1">
    <source>
        <dbReference type="EMBL" id="KAK7817717.1"/>
    </source>
</evidence>
<reference evidence="1 2" key="1">
    <citation type="journal article" date="2018" name="Sci. Data">
        <title>The draft genome sequence of cork oak.</title>
        <authorList>
            <person name="Ramos A.M."/>
            <person name="Usie A."/>
            <person name="Barbosa P."/>
            <person name="Barros P.M."/>
            <person name="Capote T."/>
            <person name="Chaves I."/>
            <person name="Simoes F."/>
            <person name="Abreu I."/>
            <person name="Carrasquinho I."/>
            <person name="Faro C."/>
            <person name="Guimaraes J.B."/>
            <person name="Mendonca D."/>
            <person name="Nobrega F."/>
            <person name="Rodrigues L."/>
            <person name="Saibo N.J.M."/>
            <person name="Varela M.C."/>
            <person name="Egas C."/>
            <person name="Matos J."/>
            <person name="Miguel C.M."/>
            <person name="Oliveira M.M."/>
            <person name="Ricardo C.P."/>
            <person name="Goncalves S."/>
        </authorList>
    </citation>
    <scope>NUCLEOTIDE SEQUENCE [LARGE SCALE GENOMIC DNA]</scope>
    <source>
        <strain evidence="2">cv. HL8</strain>
    </source>
</reference>
<gene>
    <name evidence="1" type="ORF">CFP56_042454</name>
</gene>
<dbReference type="Proteomes" id="UP000237347">
    <property type="component" value="Unassembled WGS sequence"/>
</dbReference>
<sequence>MVQNSFISLIFKKKKKKIVDLLNFKYLVGPIK</sequence>